<name>A0A0B2VIM0_TOXCA</name>
<feature type="transmembrane region" description="Helical" evidence="1">
    <location>
        <begin position="48"/>
        <end position="67"/>
    </location>
</feature>
<evidence type="ECO:0000313" key="2">
    <source>
        <dbReference type="EMBL" id="KHN81277.1"/>
    </source>
</evidence>
<gene>
    <name evidence="2" type="ORF">Tcan_00595</name>
</gene>
<dbReference type="EMBL" id="JPKZ01001546">
    <property type="protein sequence ID" value="KHN81277.1"/>
    <property type="molecule type" value="Genomic_DNA"/>
</dbReference>
<comment type="caution">
    <text evidence="2">The sequence shown here is derived from an EMBL/GenBank/DDBJ whole genome shotgun (WGS) entry which is preliminary data.</text>
</comment>
<feature type="non-terminal residue" evidence="2">
    <location>
        <position position="1"/>
    </location>
</feature>
<keyword evidence="1" id="KW-0472">Membrane</keyword>
<sequence>IAFSSSTNEEKSGRLRCRCANQWSFGDLAWFSDVLLANVTEELKADDVPLFISYIPVNIILLIYTVFERRINNRWWFFIVHLGVKVSITIPCIEAISFLSVSVTIRCCFALGKLWNSSHPTTI</sequence>
<evidence type="ECO:0000313" key="3">
    <source>
        <dbReference type="Proteomes" id="UP000031036"/>
    </source>
</evidence>
<accession>A0A0B2VIM0</accession>
<reference evidence="2 3" key="1">
    <citation type="submission" date="2014-11" db="EMBL/GenBank/DDBJ databases">
        <title>Genetic blueprint of the zoonotic pathogen Toxocara canis.</title>
        <authorList>
            <person name="Zhu X.-Q."/>
            <person name="Korhonen P.K."/>
            <person name="Cai H."/>
            <person name="Young N.D."/>
            <person name="Nejsum P."/>
            <person name="von Samson-Himmelstjerna G."/>
            <person name="Boag P.R."/>
            <person name="Tan P."/>
            <person name="Li Q."/>
            <person name="Min J."/>
            <person name="Yang Y."/>
            <person name="Wang X."/>
            <person name="Fang X."/>
            <person name="Hall R.S."/>
            <person name="Hofmann A."/>
            <person name="Sternberg P.W."/>
            <person name="Jex A.R."/>
            <person name="Gasser R.B."/>
        </authorList>
    </citation>
    <scope>NUCLEOTIDE SEQUENCE [LARGE SCALE GENOMIC DNA]</scope>
    <source>
        <strain evidence="2">PN_DK_2014</strain>
    </source>
</reference>
<keyword evidence="1" id="KW-1133">Transmembrane helix</keyword>
<organism evidence="2 3">
    <name type="scientific">Toxocara canis</name>
    <name type="common">Canine roundworm</name>
    <dbReference type="NCBI Taxonomy" id="6265"/>
    <lineage>
        <taxon>Eukaryota</taxon>
        <taxon>Metazoa</taxon>
        <taxon>Ecdysozoa</taxon>
        <taxon>Nematoda</taxon>
        <taxon>Chromadorea</taxon>
        <taxon>Rhabditida</taxon>
        <taxon>Spirurina</taxon>
        <taxon>Ascaridomorpha</taxon>
        <taxon>Ascaridoidea</taxon>
        <taxon>Toxocaridae</taxon>
        <taxon>Toxocara</taxon>
    </lineage>
</organism>
<keyword evidence="3" id="KW-1185">Reference proteome</keyword>
<dbReference type="Proteomes" id="UP000031036">
    <property type="component" value="Unassembled WGS sequence"/>
</dbReference>
<evidence type="ECO:0000256" key="1">
    <source>
        <dbReference type="SAM" id="Phobius"/>
    </source>
</evidence>
<proteinExistence type="predicted"/>
<protein>
    <submittedName>
        <fullName evidence="2">Uncharacterized protein</fullName>
    </submittedName>
</protein>
<keyword evidence="1" id="KW-0812">Transmembrane</keyword>
<dbReference type="AlphaFoldDB" id="A0A0B2VIM0"/>
<feature type="non-terminal residue" evidence="2">
    <location>
        <position position="123"/>
    </location>
</feature>